<sequence length="602" mass="70227">MRSRQSYMLICALLFIFLLFTYNRPRLNLQSLQPDLQQSINKPIAPVKPLPSSEIIINSEPAPVKNTSHPIWQLIVDNEKDWEKKLARQSQSLSEAVTEYRRRYGIHPPPNFDKWYEFAKAKNVRFIDEYDNIQQNLAPFWGLKPATIRARAREAIGFDANNLIGALIRNGELQKIAGGSEWQMEATEGMMDGFIKYLPDMDLAFNIHDEPRVLVQYEDLSRLIFIANNETKPVANATLEPINSWSTRPVDMNDGSRFEDVRRTRFNVFAHQPTWTHSRMSCSPDSPARILEDNQMADNLKNYAMGELGFIYNQTAHSDICQSPSFSNSHGFFDRPNAFNVAHDLIPVFSQSKISSFNDILYPSPWYWSGKVPFDSSIDPTWAEKKDQVYWRGSTTGGFSRDGSWRRQHRQKMVQKINSNDRAKILVNKSEDNDDDWQTKEVPRSDFKELFDVHFTHVDQCDPADCDAQKEFFSIKGWAKQNTAWKYKYLIDVDGNAFSGRFYAFLKSRSLIYKLAIFREWHDEWLKPWFHYIPMSLKGDEWIEAVRWFAGEEPGRKYAEKIALQGKECADKILRNEDLEVWFFRLLLELVDDNREVIGYKP</sequence>
<evidence type="ECO:0000259" key="1">
    <source>
        <dbReference type="SMART" id="SM00672"/>
    </source>
</evidence>
<dbReference type="InterPro" id="IPR006598">
    <property type="entry name" value="CAP10"/>
</dbReference>
<keyword evidence="3" id="KW-1185">Reference proteome</keyword>
<accession>N1J871</accession>
<dbReference type="InterPro" id="IPR051091">
    <property type="entry name" value="O-Glucosyltr/Glycosyltrsf_90"/>
</dbReference>
<proteinExistence type="predicted"/>
<feature type="domain" description="Glycosyl transferase CAP10" evidence="1">
    <location>
        <begin position="304"/>
        <end position="592"/>
    </location>
</feature>
<dbReference type="PANTHER" id="PTHR12203:SF104">
    <property type="entry name" value="PROTEIN CAP1, PUTATIVE (AFU_ORTHOLOGUE AFUA_1G05595)-RELATED"/>
    <property type="match status" value="1"/>
</dbReference>
<dbReference type="OrthoDB" id="541052at2759"/>
<dbReference type="EMBL" id="CAUH01002876">
    <property type="protein sequence ID" value="CCU76685.1"/>
    <property type="molecule type" value="Genomic_DNA"/>
</dbReference>
<gene>
    <name evidence="2" type="ORF">BGHDH14_bgh01321</name>
</gene>
<dbReference type="AlphaFoldDB" id="N1J871"/>
<dbReference type="Proteomes" id="UP000015441">
    <property type="component" value="Unassembled WGS sequence"/>
</dbReference>
<dbReference type="PANTHER" id="PTHR12203">
    <property type="entry name" value="KDEL LYS-ASP-GLU-LEU CONTAINING - RELATED"/>
    <property type="match status" value="1"/>
</dbReference>
<reference evidence="2 3" key="1">
    <citation type="journal article" date="2010" name="Science">
        <title>Genome expansion and gene loss in powdery mildew fungi reveal tradeoffs in extreme parasitism.</title>
        <authorList>
            <person name="Spanu P.D."/>
            <person name="Abbott J.C."/>
            <person name="Amselem J."/>
            <person name="Burgis T.A."/>
            <person name="Soanes D.M."/>
            <person name="Stueber K."/>
            <person name="Ver Loren van Themaat E."/>
            <person name="Brown J.K.M."/>
            <person name="Butcher S.A."/>
            <person name="Gurr S.J."/>
            <person name="Lebrun M.-H."/>
            <person name="Ridout C.J."/>
            <person name="Schulze-Lefert P."/>
            <person name="Talbot N.J."/>
            <person name="Ahmadinejad N."/>
            <person name="Ametz C."/>
            <person name="Barton G.R."/>
            <person name="Benjdia M."/>
            <person name="Bidzinski P."/>
            <person name="Bindschedler L.V."/>
            <person name="Both M."/>
            <person name="Brewer M.T."/>
            <person name="Cadle-Davidson L."/>
            <person name="Cadle-Davidson M.M."/>
            <person name="Collemare J."/>
            <person name="Cramer R."/>
            <person name="Frenkel O."/>
            <person name="Godfrey D."/>
            <person name="Harriman J."/>
            <person name="Hoede C."/>
            <person name="King B.C."/>
            <person name="Klages S."/>
            <person name="Kleemann J."/>
            <person name="Knoll D."/>
            <person name="Koti P.S."/>
            <person name="Kreplak J."/>
            <person name="Lopez-Ruiz F.J."/>
            <person name="Lu X."/>
            <person name="Maekawa T."/>
            <person name="Mahanil S."/>
            <person name="Micali C."/>
            <person name="Milgroom M.G."/>
            <person name="Montana G."/>
            <person name="Noir S."/>
            <person name="O'Connell R.J."/>
            <person name="Oberhaensli S."/>
            <person name="Parlange F."/>
            <person name="Pedersen C."/>
            <person name="Quesneville H."/>
            <person name="Reinhardt R."/>
            <person name="Rott M."/>
            <person name="Sacristan S."/>
            <person name="Schmidt S.M."/>
            <person name="Schoen M."/>
            <person name="Skamnioti P."/>
            <person name="Sommer H."/>
            <person name="Stephens A."/>
            <person name="Takahara H."/>
            <person name="Thordal-Christensen H."/>
            <person name="Vigouroux M."/>
            <person name="Wessling R."/>
            <person name="Wicker T."/>
            <person name="Panstruga R."/>
        </authorList>
    </citation>
    <scope>NUCLEOTIDE SEQUENCE [LARGE SCALE GENOMIC DNA]</scope>
    <source>
        <strain evidence="2">DH14</strain>
    </source>
</reference>
<evidence type="ECO:0000313" key="3">
    <source>
        <dbReference type="Proteomes" id="UP000015441"/>
    </source>
</evidence>
<evidence type="ECO:0000313" key="2">
    <source>
        <dbReference type="EMBL" id="CCU76685.1"/>
    </source>
</evidence>
<dbReference type="SMART" id="SM00672">
    <property type="entry name" value="CAP10"/>
    <property type="match status" value="1"/>
</dbReference>
<protein>
    <submittedName>
        <fullName evidence="2">Capsular associated protein</fullName>
    </submittedName>
</protein>
<dbReference type="InParanoid" id="N1J871"/>
<comment type="caution">
    <text evidence="2">The sequence shown here is derived from an EMBL/GenBank/DDBJ whole genome shotgun (WGS) entry which is preliminary data.</text>
</comment>
<dbReference type="HOGENOM" id="CLU_005027_4_1_1"/>
<dbReference type="Pfam" id="PF05686">
    <property type="entry name" value="Glyco_transf_90"/>
    <property type="match status" value="1"/>
</dbReference>
<name>N1J871_BLUG1</name>
<organism evidence="2 3">
    <name type="scientific">Blumeria graminis f. sp. hordei (strain DH14)</name>
    <name type="common">Barley powdery mildew</name>
    <name type="synonym">Oidium monilioides f. sp. hordei</name>
    <dbReference type="NCBI Taxonomy" id="546991"/>
    <lineage>
        <taxon>Eukaryota</taxon>
        <taxon>Fungi</taxon>
        <taxon>Dikarya</taxon>
        <taxon>Ascomycota</taxon>
        <taxon>Pezizomycotina</taxon>
        <taxon>Leotiomycetes</taxon>
        <taxon>Erysiphales</taxon>
        <taxon>Erysiphaceae</taxon>
        <taxon>Blumeria</taxon>
        <taxon>Blumeria hordei</taxon>
    </lineage>
</organism>
<dbReference type="eggNOG" id="KOG2458">
    <property type="taxonomic scope" value="Eukaryota"/>
</dbReference>